<accession>A0A6P8ILG4</accession>
<comment type="similarity">
    <text evidence="2 10">Belongs to the glycosyltransferase 31 family.</text>
</comment>
<reference evidence="12" key="1">
    <citation type="submission" date="2025-08" db="UniProtKB">
        <authorList>
            <consortium name="RefSeq"/>
        </authorList>
    </citation>
    <scope>IDENTIFICATION</scope>
    <source>
        <tissue evidence="12">Tentacle</tissue>
    </source>
</reference>
<evidence type="ECO:0000256" key="10">
    <source>
        <dbReference type="RuleBase" id="RU363063"/>
    </source>
</evidence>
<dbReference type="RefSeq" id="XP_031567258.1">
    <property type="nucleotide sequence ID" value="XM_031711398.1"/>
</dbReference>
<dbReference type="InterPro" id="IPR002659">
    <property type="entry name" value="Glyco_trans_31"/>
</dbReference>
<dbReference type="Gene3D" id="3.90.550.50">
    <property type="match status" value="1"/>
</dbReference>
<dbReference type="OrthoDB" id="5964716at2759"/>
<dbReference type="GO" id="GO:0000139">
    <property type="term" value="C:Golgi membrane"/>
    <property type="evidence" value="ECO:0007669"/>
    <property type="project" value="UniProtKB-SubCell"/>
</dbReference>
<sequence>MAETSSANGTLSSNTNAKTASKKCAICPSQKAIVVISLSLFIYLLLYLQPFGNYPKVIRKLLSIRHVNSNGTISPNIKGEVFLLILINSIPKTSSRRAVLRETWAGTAKTDTPGKSMNTKNSFNNNLQVFCVFLVGRSSNEKENTELEREAYINGDILRIDTSESYRNMIKKIWGGYRWASKIKPKYLMKVDDDIYLNIPHLITWIHKKSLPQKLYAGWVLHLGRIMRKPNNQWYVSYAQFHEHYYPDYCIGPFYLLSGDLIEKLIQVSLKRKMFNVEDAYLGVLMRDLKIRPLRINDLFVWDPSLGNSIPNWSNKQFRQVICLGERLDSKIIRLIHSKYQKIGFL</sequence>
<evidence type="ECO:0000256" key="7">
    <source>
        <dbReference type="ARBA" id="ARBA00022989"/>
    </source>
</evidence>
<dbReference type="Proteomes" id="UP000515163">
    <property type="component" value="Unplaced"/>
</dbReference>
<keyword evidence="5 10" id="KW-0812">Transmembrane</keyword>
<dbReference type="KEGG" id="aten:116302174"/>
<dbReference type="SUPFAM" id="SSF53448">
    <property type="entry name" value="Nucleotide-diphospho-sugar transferases"/>
    <property type="match status" value="1"/>
</dbReference>
<evidence type="ECO:0000313" key="11">
    <source>
        <dbReference type="Proteomes" id="UP000515163"/>
    </source>
</evidence>
<keyword evidence="11" id="KW-1185">Reference proteome</keyword>
<dbReference type="EC" id="2.4.1.-" evidence="10"/>
<keyword evidence="4" id="KW-0808">Transferase</keyword>
<dbReference type="GeneID" id="116302174"/>
<dbReference type="GO" id="GO:0016758">
    <property type="term" value="F:hexosyltransferase activity"/>
    <property type="evidence" value="ECO:0007669"/>
    <property type="project" value="InterPro"/>
</dbReference>
<evidence type="ECO:0000256" key="8">
    <source>
        <dbReference type="ARBA" id="ARBA00023034"/>
    </source>
</evidence>
<protein>
    <recommendedName>
        <fullName evidence="10">Hexosyltransferase</fullName>
        <ecNumber evidence="10">2.4.1.-</ecNumber>
    </recommendedName>
</protein>
<evidence type="ECO:0000256" key="2">
    <source>
        <dbReference type="ARBA" id="ARBA00008661"/>
    </source>
</evidence>
<keyword evidence="7 10" id="KW-1133">Transmembrane helix</keyword>
<gene>
    <name evidence="12" type="primary">LOC116302174</name>
</gene>
<name>A0A6P8ILG4_ACTTE</name>
<keyword evidence="8 10" id="KW-0333">Golgi apparatus</keyword>
<keyword evidence="9 10" id="KW-0472">Membrane</keyword>
<organism evidence="11 12">
    <name type="scientific">Actinia tenebrosa</name>
    <name type="common">Australian red waratah sea anemone</name>
    <dbReference type="NCBI Taxonomy" id="6105"/>
    <lineage>
        <taxon>Eukaryota</taxon>
        <taxon>Metazoa</taxon>
        <taxon>Cnidaria</taxon>
        <taxon>Anthozoa</taxon>
        <taxon>Hexacorallia</taxon>
        <taxon>Actiniaria</taxon>
        <taxon>Actiniidae</taxon>
        <taxon>Actinia</taxon>
    </lineage>
</organism>
<evidence type="ECO:0000256" key="3">
    <source>
        <dbReference type="ARBA" id="ARBA00022676"/>
    </source>
</evidence>
<dbReference type="FunCoup" id="A0A6P8ILG4">
    <property type="interactions" value="461"/>
</dbReference>
<keyword evidence="3 10" id="KW-0328">Glycosyltransferase</keyword>
<comment type="subcellular location">
    <subcellularLocation>
        <location evidence="1 10">Golgi apparatus membrane</location>
        <topology evidence="1 10">Single-pass type II membrane protein</topology>
    </subcellularLocation>
</comment>
<dbReference type="Pfam" id="PF01762">
    <property type="entry name" value="Galactosyl_T"/>
    <property type="match status" value="1"/>
</dbReference>
<keyword evidence="6 10" id="KW-0735">Signal-anchor</keyword>
<evidence type="ECO:0000256" key="1">
    <source>
        <dbReference type="ARBA" id="ARBA00004323"/>
    </source>
</evidence>
<dbReference type="InterPro" id="IPR029044">
    <property type="entry name" value="Nucleotide-diphossugar_trans"/>
</dbReference>
<feature type="transmembrane region" description="Helical" evidence="10">
    <location>
        <begin position="32"/>
        <end position="52"/>
    </location>
</feature>
<evidence type="ECO:0000256" key="6">
    <source>
        <dbReference type="ARBA" id="ARBA00022968"/>
    </source>
</evidence>
<dbReference type="GO" id="GO:0006493">
    <property type="term" value="P:protein O-linked glycosylation"/>
    <property type="evidence" value="ECO:0007669"/>
    <property type="project" value="TreeGrafter"/>
</dbReference>
<evidence type="ECO:0000256" key="9">
    <source>
        <dbReference type="ARBA" id="ARBA00023136"/>
    </source>
</evidence>
<evidence type="ECO:0000256" key="5">
    <source>
        <dbReference type="ARBA" id="ARBA00022692"/>
    </source>
</evidence>
<evidence type="ECO:0000313" key="12">
    <source>
        <dbReference type="RefSeq" id="XP_031567258.1"/>
    </source>
</evidence>
<evidence type="ECO:0000256" key="4">
    <source>
        <dbReference type="ARBA" id="ARBA00022679"/>
    </source>
</evidence>
<dbReference type="AlphaFoldDB" id="A0A6P8ILG4"/>
<dbReference type="PANTHER" id="PTHR11214:SF376">
    <property type="entry name" value="HEXOSYLTRANSFERASE"/>
    <property type="match status" value="1"/>
</dbReference>
<dbReference type="PANTHER" id="PTHR11214">
    <property type="entry name" value="BETA-1,3-N-ACETYLGLUCOSAMINYLTRANSFERASE"/>
    <property type="match status" value="1"/>
</dbReference>
<proteinExistence type="inferred from homology"/>
<dbReference type="InParanoid" id="A0A6P8ILG4"/>